<evidence type="ECO:0000256" key="5">
    <source>
        <dbReference type="HAMAP-Rule" id="MF_00120"/>
    </source>
</evidence>
<dbReference type="HAMAP" id="MF_00120">
    <property type="entry name" value="GatA"/>
    <property type="match status" value="1"/>
</dbReference>
<dbReference type="PANTHER" id="PTHR11895:SF7">
    <property type="entry name" value="GLUTAMYL-TRNA(GLN) AMIDOTRANSFERASE SUBUNIT A, MITOCHONDRIAL"/>
    <property type="match status" value="1"/>
</dbReference>
<dbReference type="AlphaFoldDB" id="A0A977K9M9"/>
<evidence type="ECO:0000313" key="7">
    <source>
        <dbReference type="EMBL" id="UXD21582.1"/>
    </source>
</evidence>
<keyword evidence="8" id="KW-1185">Reference proteome</keyword>
<evidence type="ECO:0000256" key="2">
    <source>
        <dbReference type="ARBA" id="ARBA00022741"/>
    </source>
</evidence>
<protein>
    <recommendedName>
        <fullName evidence="5">Glutamyl-tRNA(Gln) amidotransferase subunit A</fullName>
        <shortName evidence="5">Glu-ADT subunit A</shortName>
        <ecNumber evidence="5">6.3.5.7</ecNumber>
    </recommendedName>
</protein>
<keyword evidence="4 5" id="KW-0648">Protein biosynthesis</keyword>
<feature type="active site" description="Charge relay system" evidence="5">
    <location>
        <position position="48"/>
    </location>
</feature>
<evidence type="ECO:0000256" key="4">
    <source>
        <dbReference type="ARBA" id="ARBA00022917"/>
    </source>
</evidence>
<gene>
    <name evidence="5" type="primary">gatA</name>
    <name evidence="7" type="ORF">IPA_05640</name>
</gene>
<feature type="active site" description="Charge relay system" evidence="5">
    <location>
        <position position="123"/>
    </location>
</feature>
<comment type="similarity">
    <text evidence="5">Belongs to the amidase family. GatA subfamily.</text>
</comment>
<dbReference type="GO" id="GO:0006412">
    <property type="term" value="P:translation"/>
    <property type="evidence" value="ECO:0007669"/>
    <property type="project" value="UniProtKB-UniRule"/>
</dbReference>
<dbReference type="Proteomes" id="UP001063698">
    <property type="component" value="Chromosome"/>
</dbReference>
<dbReference type="InterPro" id="IPR036928">
    <property type="entry name" value="AS_sf"/>
</dbReference>
<name>A0A977K9M9_9CREN</name>
<dbReference type="InterPro" id="IPR000120">
    <property type="entry name" value="Amidase"/>
</dbReference>
<keyword evidence="2 5" id="KW-0547">Nucleotide-binding</keyword>
<feature type="active site" description="Acyl-ester intermediate" evidence="5">
    <location>
        <position position="146"/>
    </location>
</feature>
<proteinExistence type="inferred from homology"/>
<dbReference type="Gene3D" id="3.90.1300.10">
    <property type="entry name" value="Amidase signature (AS) domain"/>
    <property type="match status" value="1"/>
</dbReference>
<dbReference type="InterPro" id="IPR023631">
    <property type="entry name" value="Amidase_dom"/>
</dbReference>
<dbReference type="EC" id="6.3.5.7" evidence="5"/>
<dbReference type="Pfam" id="PF01425">
    <property type="entry name" value="Amidase"/>
    <property type="match status" value="1"/>
</dbReference>
<evidence type="ECO:0000256" key="1">
    <source>
        <dbReference type="ARBA" id="ARBA00022598"/>
    </source>
</evidence>
<dbReference type="GO" id="GO:0005524">
    <property type="term" value="F:ATP binding"/>
    <property type="evidence" value="ECO:0007669"/>
    <property type="project" value="UniProtKB-KW"/>
</dbReference>
<dbReference type="GO" id="GO:0030956">
    <property type="term" value="C:glutamyl-tRNA(Gln) amidotransferase complex"/>
    <property type="evidence" value="ECO:0007669"/>
    <property type="project" value="InterPro"/>
</dbReference>
<dbReference type="KEGG" id="ipc:IPA_05640"/>
<evidence type="ECO:0000256" key="3">
    <source>
        <dbReference type="ARBA" id="ARBA00022840"/>
    </source>
</evidence>
<reference evidence="7" key="1">
    <citation type="submission" date="2013-11" db="EMBL/GenBank/DDBJ databases">
        <title>Comparative genomics of Ignicoccus.</title>
        <authorList>
            <person name="Podar M."/>
        </authorList>
    </citation>
    <scope>NUCLEOTIDE SEQUENCE</scope>
    <source>
        <strain evidence="7">DSM 13166</strain>
    </source>
</reference>
<feature type="domain" description="Amidase" evidence="6">
    <location>
        <begin position="17"/>
        <end position="421"/>
    </location>
</feature>
<dbReference type="EMBL" id="CP006868">
    <property type="protein sequence ID" value="UXD21582.1"/>
    <property type="molecule type" value="Genomic_DNA"/>
</dbReference>
<dbReference type="PANTHER" id="PTHR11895">
    <property type="entry name" value="TRANSAMIDASE"/>
    <property type="match status" value="1"/>
</dbReference>
<comment type="catalytic activity">
    <reaction evidence="5">
        <text>L-glutamyl-tRNA(Gln) + L-glutamine + ATP + H2O = L-glutaminyl-tRNA(Gln) + L-glutamate + ADP + phosphate + H(+)</text>
        <dbReference type="Rhea" id="RHEA:17521"/>
        <dbReference type="Rhea" id="RHEA-COMP:9681"/>
        <dbReference type="Rhea" id="RHEA-COMP:9684"/>
        <dbReference type="ChEBI" id="CHEBI:15377"/>
        <dbReference type="ChEBI" id="CHEBI:15378"/>
        <dbReference type="ChEBI" id="CHEBI:29985"/>
        <dbReference type="ChEBI" id="CHEBI:30616"/>
        <dbReference type="ChEBI" id="CHEBI:43474"/>
        <dbReference type="ChEBI" id="CHEBI:58359"/>
        <dbReference type="ChEBI" id="CHEBI:78520"/>
        <dbReference type="ChEBI" id="CHEBI:78521"/>
        <dbReference type="ChEBI" id="CHEBI:456216"/>
        <dbReference type="EC" id="6.3.5.7"/>
    </reaction>
</comment>
<dbReference type="SUPFAM" id="SSF75304">
    <property type="entry name" value="Amidase signature (AS) enzymes"/>
    <property type="match status" value="1"/>
</dbReference>
<dbReference type="GO" id="GO:0050567">
    <property type="term" value="F:glutaminyl-tRNA synthase (glutamine-hydrolyzing) activity"/>
    <property type="evidence" value="ECO:0007669"/>
    <property type="project" value="UniProtKB-UniRule"/>
</dbReference>
<comment type="function">
    <text evidence="5">Allows the formation of correctly charged Gln-tRNA(Gln) through the transamidation of misacylated Glu-tRNA(Gln) in organisms which lack glutaminyl-tRNA synthetase. The reaction takes place in the presence of glutamine and ATP through an activated gamma-phospho-Glu-tRNA(Gln).</text>
</comment>
<comment type="subunit">
    <text evidence="5">Heterotrimer of A, B and C subunits.</text>
</comment>
<keyword evidence="1 5" id="KW-0436">Ligase</keyword>
<dbReference type="InterPro" id="IPR004412">
    <property type="entry name" value="GatA"/>
</dbReference>
<evidence type="ECO:0000259" key="6">
    <source>
        <dbReference type="Pfam" id="PF01425"/>
    </source>
</evidence>
<keyword evidence="3 5" id="KW-0067">ATP-binding</keyword>
<accession>A0A977K9M9</accession>
<evidence type="ECO:0000313" key="8">
    <source>
        <dbReference type="Proteomes" id="UP001063698"/>
    </source>
</evidence>
<organism evidence="7 8">
    <name type="scientific">Ignicoccus pacificus DSM 13166</name>
    <dbReference type="NCBI Taxonomy" id="940294"/>
    <lineage>
        <taxon>Archaea</taxon>
        <taxon>Thermoproteota</taxon>
        <taxon>Thermoprotei</taxon>
        <taxon>Desulfurococcales</taxon>
        <taxon>Desulfurococcaceae</taxon>
        <taxon>Ignicoccus</taxon>
    </lineage>
</organism>
<sequence>MELFEKIYDIIGDDSFNAFITLRPKEEVLKEAKELLERGIEPKPITVKDNIATKGIRTTAGSKILQAYVPVFDATTVRKLKEKGYVIIGKTNMDEFGMGTTGENSAYGPAKNPLDTSKVTGGSSSGAGAAARGYCLPGIGSDTGGSIRAPAAWCSVFSLKPTYGAVSRYGLIPYADSLEQISPIAPSVSQLVEIFEIISGKDPRDHTTVKKPDLKEFDVEKLRFVVPENALELVDPEVRNAFNSFIRKLKNVEYKKVKALEKALPAYYVIALAEASSNLARYDGIRYGLPEELLPEVTENFYDFIAEVRGKYFGWEVKRRIAMGATVLSAGYSEELYLRALKARKAVYEELNEIVRESVLIMPTMPVTPPSFGAKSSPKELFAMDVLTVPVNLAGLPAGNAPIADGIGIQVVAERWGEGKIVSFLRFAEEYYRVSCQKLEART</sequence>